<reference evidence="1 2" key="1">
    <citation type="submission" date="2022-05" db="EMBL/GenBank/DDBJ databases">
        <authorList>
            <person name="Jo J.-H."/>
            <person name="Im W.-T."/>
        </authorList>
    </citation>
    <scope>NUCLEOTIDE SEQUENCE [LARGE SCALE GENOMIC DNA]</scope>
    <source>
        <strain evidence="1 2">NSE70-1</strain>
    </source>
</reference>
<organism evidence="1 2">
    <name type="scientific">Sphingomonas caseinilyticus</name>
    <dbReference type="NCBI Taxonomy" id="2908205"/>
    <lineage>
        <taxon>Bacteria</taxon>
        <taxon>Pseudomonadati</taxon>
        <taxon>Pseudomonadota</taxon>
        <taxon>Alphaproteobacteria</taxon>
        <taxon>Sphingomonadales</taxon>
        <taxon>Sphingomonadaceae</taxon>
        <taxon>Sphingomonas</taxon>
    </lineage>
</organism>
<gene>
    <name evidence="1" type="ORF">LZ496_10185</name>
</gene>
<dbReference type="RefSeq" id="WP_249904540.1">
    <property type="nucleotide sequence ID" value="NZ_JAMGBA010000002.1"/>
</dbReference>
<keyword evidence="2" id="KW-1185">Reference proteome</keyword>
<proteinExistence type="predicted"/>
<protein>
    <recommendedName>
        <fullName evidence="3">DUF2971 domain-containing protein</fullName>
    </recommendedName>
</protein>
<dbReference type="Pfam" id="PF11185">
    <property type="entry name" value="DUF2971"/>
    <property type="match status" value="1"/>
</dbReference>
<comment type="caution">
    <text evidence="1">The sequence shown here is derived from an EMBL/GenBank/DDBJ whole genome shotgun (WGS) entry which is preliminary data.</text>
</comment>
<dbReference type="EMBL" id="JAMGBA010000002">
    <property type="protein sequence ID" value="MCL6699145.1"/>
    <property type="molecule type" value="Genomic_DNA"/>
</dbReference>
<evidence type="ECO:0008006" key="3">
    <source>
        <dbReference type="Google" id="ProtNLM"/>
    </source>
</evidence>
<evidence type="ECO:0000313" key="2">
    <source>
        <dbReference type="Proteomes" id="UP001203410"/>
    </source>
</evidence>
<evidence type="ECO:0000313" key="1">
    <source>
        <dbReference type="EMBL" id="MCL6699145.1"/>
    </source>
</evidence>
<name>A0ABT0RVX3_9SPHN</name>
<dbReference type="Proteomes" id="UP001203410">
    <property type="component" value="Unassembled WGS sequence"/>
</dbReference>
<sequence length="289" mass="32647">MGFEDFTSAELELISSGVRLRRPSNHTSIFKYVGLNTKTSWDSLEATLNQLTLTGSTATSLNDPFELSPYIFDDLRPRIVAAALRDTGSLESLRNGKFEPDKKYGNLDPYRTQAKDYLAKVERNSRIISFCERSDSPLLWSHYAHSYAGACLHFLGRAFRSSRAQMGYVSYSKYRPTYPLSLALTLAANSSGKPPISSMELRRAESEKLYFFTKAADWEYETEVRIVYNTVRMKSVTFDEDGLAAIILGPRMSDENRERIRKIIGASKVPNLPVRDAKLSTNSFSVEID</sequence>
<dbReference type="InterPro" id="IPR021352">
    <property type="entry name" value="DUF2971"/>
</dbReference>
<accession>A0ABT0RVX3</accession>